<feature type="transmembrane region" description="Helical" evidence="2">
    <location>
        <begin position="117"/>
        <end position="139"/>
    </location>
</feature>
<proteinExistence type="predicted"/>
<keyword evidence="2" id="KW-0472">Membrane</keyword>
<gene>
    <name evidence="5" type="ORF">ACFODX_10705</name>
</gene>
<dbReference type="Pfam" id="PF19762">
    <property type="entry name" value="DUF6249"/>
    <property type="match status" value="1"/>
</dbReference>
<protein>
    <submittedName>
        <fullName evidence="5">DUF6249 domain-containing protein</fullName>
    </submittedName>
</protein>
<evidence type="ECO:0000256" key="2">
    <source>
        <dbReference type="SAM" id="Phobius"/>
    </source>
</evidence>
<feature type="chain" id="PRO_5046555767" evidence="3">
    <location>
        <begin position="34"/>
        <end position="248"/>
    </location>
</feature>
<dbReference type="InterPro" id="IPR046216">
    <property type="entry name" value="DUF6249"/>
</dbReference>
<evidence type="ECO:0000259" key="4">
    <source>
        <dbReference type="Pfam" id="PF19762"/>
    </source>
</evidence>
<sequence>MTLFPRVAYRLLAIAGVTLVGFMPLAHAFSAQAAELEGTVVPIDSPALQASSDSQASAAAATLPAEVAPSPAAPPVAPEPPHHPQHGDWERELEAGLKGAFGGHQQNDYEDAVQTAVLIPLFAVIFIFGGPVFLICYLISKRYHYRQLRQQNINNNIDKLLAAGRDIPVELLRGDEPKGADDNGNRSKGIRNICLGAGWFLFLTIMVGFDVGSLAFIWIALGVSQVLIWYLNQPKAGQSLAPQVEQQD</sequence>
<accession>A0ABV7FHB1</accession>
<feature type="signal peptide" evidence="3">
    <location>
        <begin position="1"/>
        <end position="33"/>
    </location>
</feature>
<keyword evidence="3" id="KW-0732">Signal</keyword>
<dbReference type="Proteomes" id="UP001595555">
    <property type="component" value="Unassembled WGS sequence"/>
</dbReference>
<name>A0ABV7FHB1_9GAMM</name>
<keyword evidence="6" id="KW-1185">Reference proteome</keyword>
<feature type="compositionally biased region" description="Low complexity" evidence="1">
    <location>
        <begin position="61"/>
        <end position="70"/>
    </location>
</feature>
<keyword evidence="2" id="KW-0812">Transmembrane</keyword>
<evidence type="ECO:0000313" key="5">
    <source>
        <dbReference type="EMBL" id="MFC3116028.1"/>
    </source>
</evidence>
<feature type="region of interest" description="Disordered" evidence="1">
    <location>
        <begin position="61"/>
        <end position="88"/>
    </location>
</feature>
<keyword evidence="2" id="KW-1133">Transmembrane helix</keyword>
<feature type="transmembrane region" description="Helical" evidence="2">
    <location>
        <begin position="193"/>
        <end position="209"/>
    </location>
</feature>
<feature type="domain" description="DUF6249" evidence="4">
    <location>
        <begin position="122"/>
        <end position="233"/>
    </location>
</feature>
<comment type="caution">
    <text evidence="5">The sequence shown here is derived from an EMBL/GenBank/DDBJ whole genome shotgun (WGS) entry which is preliminary data.</text>
</comment>
<evidence type="ECO:0000313" key="6">
    <source>
        <dbReference type="Proteomes" id="UP001595555"/>
    </source>
</evidence>
<evidence type="ECO:0000256" key="1">
    <source>
        <dbReference type="SAM" id="MobiDB-lite"/>
    </source>
</evidence>
<reference evidence="6" key="1">
    <citation type="journal article" date="2019" name="Int. J. Syst. Evol. Microbiol.">
        <title>The Global Catalogue of Microorganisms (GCM) 10K type strain sequencing project: providing services to taxonomists for standard genome sequencing and annotation.</title>
        <authorList>
            <consortium name="The Broad Institute Genomics Platform"/>
            <consortium name="The Broad Institute Genome Sequencing Center for Infectious Disease"/>
            <person name="Wu L."/>
            <person name="Ma J."/>
        </authorList>
    </citation>
    <scope>NUCLEOTIDE SEQUENCE [LARGE SCALE GENOMIC DNA]</scope>
    <source>
        <strain evidence="6">KCTC 52237</strain>
    </source>
</reference>
<dbReference type="EMBL" id="JBHRTF010000004">
    <property type="protein sequence ID" value="MFC3116028.1"/>
    <property type="molecule type" value="Genomic_DNA"/>
</dbReference>
<evidence type="ECO:0000256" key="3">
    <source>
        <dbReference type="SAM" id="SignalP"/>
    </source>
</evidence>
<dbReference type="RefSeq" id="WP_378118907.1">
    <property type="nucleotide sequence ID" value="NZ_JBHRTF010000004.1"/>
</dbReference>
<organism evidence="5 6">
    <name type="scientific">Cellvibrio fontiphilus</name>
    <dbReference type="NCBI Taxonomy" id="1815559"/>
    <lineage>
        <taxon>Bacteria</taxon>
        <taxon>Pseudomonadati</taxon>
        <taxon>Pseudomonadota</taxon>
        <taxon>Gammaproteobacteria</taxon>
        <taxon>Cellvibrionales</taxon>
        <taxon>Cellvibrionaceae</taxon>
        <taxon>Cellvibrio</taxon>
    </lineage>
</organism>